<evidence type="ECO:0000313" key="3">
    <source>
        <dbReference type="EMBL" id="MBW9095063.1"/>
    </source>
</evidence>
<dbReference type="InterPro" id="IPR001867">
    <property type="entry name" value="OmpR/PhoB-type_DNA-bd"/>
</dbReference>
<dbReference type="InterPro" id="IPR049945">
    <property type="entry name" value="AAA_22"/>
</dbReference>
<sequence>MDRVRLRFFGGISIADGDRAVDVRGRGQEALLFRLALDAGSTVAYRALAEDVWPDDLPEDPRASLQSLASRLRRALPRGVLEAAPGGYRLAVDRDDVDLAHFADLVDRARRADDPASAAADARAALDLWTGDPWTPGEGFDWVVRDLLEDRAHAERLASGSVPSGEESGMPAAERVAAVPAALTPLIGRQHELALIDEQLGVERLVTLIGPGGAGKTTLALETARRRPGSVVVELAPAAPGEVWAAVAGAVGRSIRIGELVSATARDRVLEALTGRTVLLVLDNCEHVSAEAAAAALDVLRSAPGTRILATSREPLGLAGEAFVDLGPLPQGDARELFVRRVRAARGTPPAPEDAEAVERIVTRLDGLPLALELAAAKARTLTIAEIDTGLDDRFALLATGPRAVEARHQTLRALIDWSWETLTGSERTALLAAAVFPDGIAAGDVAVVARAFGVDAGSFDALVDKSLLHRSERRLRMLETVREYGIDRLRSEGHEAEFRGIQARAMAELAAREDARLRGPAVREGLAWFDADDENLSAALRACAEQAGLADVGVRLVRANLWTWLMRERFEELSAGLTTFFAAAGALDSEPAVVVRGVGLLARAFDLSRREMDRNENADGVPRHSDLVADTPSTNDALELLERESPAVIAAAAVHRSELSAVIGPLLRGVATTARETPPGRPWPRTTVIDDTGLEEAPEWSKAFVGMMRSAIAQNSGDTATLGVESERSLATFLRLGDVWGTAFASQMRSEWLQLAGRLEEALDVADTSSEALAGLTSTADLVQQRAQSIGLLLRLGRVDEARERLTRLERLARDNESPQGLAQVHMSAATIEIAVGDGAAALRHLDEVDSDAMPSFPDQLVAWALSKRAQALVLLGRSDAAATALRSALPAAIGSGDHPIVSDVAVSIAGWLALEGRDGDAGRALTAAARIRGGADAEEPFLRVLRARLGTEALDPAVAGSEAGRVTTVDGTADPAVDAEHEVAVLSALLGSPGDS</sequence>
<dbReference type="PANTHER" id="PTHR47691">
    <property type="entry name" value="REGULATOR-RELATED"/>
    <property type="match status" value="1"/>
</dbReference>
<accession>A0ABS7HT31</accession>
<reference evidence="3 4" key="1">
    <citation type="journal article" date="2021" name="MBio">
        <title>Poor Competitiveness of Bradyrhizobium in Pigeon Pea Root Colonization in Indian Soils.</title>
        <authorList>
            <person name="Chalasani D."/>
            <person name="Basu A."/>
            <person name="Pullabhotla S.V.S.R.N."/>
            <person name="Jorrin B."/>
            <person name="Neal A.L."/>
            <person name="Poole P.S."/>
            <person name="Podile A.R."/>
            <person name="Tkacz A."/>
        </authorList>
    </citation>
    <scope>NUCLEOTIDE SEQUENCE [LARGE SCALE GENOMIC DNA]</scope>
    <source>
        <strain evidence="3 4">HU14</strain>
    </source>
</reference>
<organism evidence="3 4">
    <name type="scientific">Microbacterium jejuense</name>
    <dbReference type="NCBI Taxonomy" id="1263637"/>
    <lineage>
        <taxon>Bacteria</taxon>
        <taxon>Bacillati</taxon>
        <taxon>Actinomycetota</taxon>
        <taxon>Actinomycetes</taxon>
        <taxon>Micrococcales</taxon>
        <taxon>Microbacteriaceae</taxon>
        <taxon>Microbacterium</taxon>
    </lineage>
</organism>
<evidence type="ECO:0000256" key="1">
    <source>
        <dbReference type="ARBA" id="ARBA00023125"/>
    </source>
</evidence>
<proteinExistence type="predicted"/>
<dbReference type="SUPFAM" id="SSF46894">
    <property type="entry name" value="C-terminal effector domain of the bipartite response regulators"/>
    <property type="match status" value="1"/>
</dbReference>
<dbReference type="Gene3D" id="1.10.10.10">
    <property type="entry name" value="Winged helix-like DNA-binding domain superfamily/Winged helix DNA-binding domain"/>
    <property type="match status" value="1"/>
</dbReference>
<dbReference type="SUPFAM" id="SSF48452">
    <property type="entry name" value="TPR-like"/>
    <property type="match status" value="1"/>
</dbReference>
<dbReference type="PANTHER" id="PTHR47691:SF3">
    <property type="entry name" value="HTH-TYPE TRANSCRIPTIONAL REGULATOR RV0890C-RELATED"/>
    <property type="match status" value="1"/>
</dbReference>
<dbReference type="EMBL" id="JAEUAW010000013">
    <property type="protein sequence ID" value="MBW9095063.1"/>
    <property type="molecule type" value="Genomic_DNA"/>
</dbReference>
<dbReference type="InterPro" id="IPR016032">
    <property type="entry name" value="Sig_transdc_resp-reg_C-effctor"/>
</dbReference>
<dbReference type="Proteomes" id="UP001196843">
    <property type="component" value="Unassembled WGS sequence"/>
</dbReference>
<dbReference type="Gene3D" id="3.40.50.300">
    <property type="entry name" value="P-loop containing nucleotide triphosphate hydrolases"/>
    <property type="match status" value="1"/>
</dbReference>
<name>A0ABS7HT31_9MICO</name>
<dbReference type="Pfam" id="PF13401">
    <property type="entry name" value="AAA_22"/>
    <property type="match status" value="1"/>
</dbReference>
<dbReference type="SUPFAM" id="SSF52540">
    <property type="entry name" value="P-loop containing nucleoside triphosphate hydrolases"/>
    <property type="match status" value="1"/>
</dbReference>
<protein>
    <submittedName>
        <fullName evidence="3">ATPase</fullName>
    </submittedName>
</protein>
<feature type="domain" description="OmpR/PhoB-type" evidence="2">
    <location>
        <begin position="18"/>
        <end position="90"/>
    </location>
</feature>
<dbReference type="InterPro" id="IPR027417">
    <property type="entry name" value="P-loop_NTPase"/>
</dbReference>
<gene>
    <name evidence="3" type="ORF">JNB62_15345</name>
</gene>
<evidence type="ECO:0000259" key="2">
    <source>
        <dbReference type="SMART" id="SM00862"/>
    </source>
</evidence>
<dbReference type="PRINTS" id="PR00364">
    <property type="entry name" value="DISEASERSIST"/>
</dbReference>
<dbReference type="InterPro" id="IPR011990">
    <property type="entry name" value="TPR-like_helical_dom_sf"/>
</dbReference>
<keyword evidence="1" id="KW-0238">DNA-binding</keyword>
<dbReference type="InterPro" id="IPR036388">
    <property type="entry name" value="WH-like_DNA-bd_sf"/>
</dbReference>
<evidence type="ECO:0000313" key="4">
    <source>
        <dbReference type="Proteomes" id="UP001196843"/>
    </source>
</evidence>
<dbReference type="SMART" id="SM00862">
    <property type="entry name" value="Trans_reg_C"/>
    <property type="match status" value="1"/>
</dbReference>
<dbReference type="Gene3D" id="1.25.40.10">
    <property type="entry name" value="Tetratricopeptide repeat domain"/>
    <property type="match status" value="1"/>
</dbReference>
<keyword evidence="4" id="KW-1185">Reference proteome</keyword>
<comment type="caution">
    <text evidence="3">The sequence shown here is derived from an EMBL/GenBank/DDBJ whole genome shotgun (WGS) entry which is preliminary data.</text>
</comment>